<name>A0A1F5MHZ1_9BACT</name>
<dbReference type="AlphaFoldDB" id="A0A1F5MHZ1"/>
<accession>A0A1F5MHZ1</accession>
<evidence type="ECO:0000313" key="1">
    <source>
        <dbReference type="EMBL" id="OGE64972.1"/>
    </source>
</evidence>
<reference evidence="1 2" key="1">
    <citation type="journal article" date="2016" name="Nat. Commun.">
        <title>Thousands of microbial genomes shed light on interconnected biogeochemical processes in an aquifer system.</title>
        <authorList>
            <person name="Anantharaman K."/>
            <person name="Brown C.T."/>
            <person name="Hug L.A."/>
            <person name="Sharon I."/>
            <person name="Castelle C.J."/>
            <person name="Probst A.J."/>
            <person name="Thomas B.C."/>
            <person name="Singh A."/>
            <person name="Wilkins M.J."/>
            <person name="Karaoz U."/>
            <person name="Brodie E.L."/>
            <person name="Williams K.H."/>
            <person name="Hubbard S.S."/>
            <person name="Banfield J.F."/>
        </authorList>
    </citation>
    <scope>NUCLEOTIDE SEQUENCE [LARGE SCALE GENOMIC DNA]</scope>
</reference>
<protein>
    <submittedName>
        <fullName evidence="1">Uncharacterized protein</fullName>
    </submittedName>
</protein>
<dbReference type="EMBL" id="MFDT01000013">
    <property type="protein sequence ID" value="OGE64972.1"/>
    <property type="molecule type" value="Genomic_DNA"/>
</dbReference>
<organism evidence="1 2">
    <name type="scientific">Candidatus Daviesbacteria bacterium RIFCSPLOWO2_02_FULL_36_7</name>
    <dbReference type="NCBI Taxonomy" id="1797792"/>
    <lineage>
        <taxon>Bacteria</taxon>
        <taxon>Candidatus Daviesiibacteriota</taxon>
    </lineage>
</organism>
<comment type="caution">
    <text evidence="1">The sequence shown here is derived from an EMBL/GenBank/DDBJ whole genome shotgun (WGS) entry which is preliminary data.</text>
</comment>
<sequence length="697" mass="79676">MLESQKDQIPFRQHIPRFPEYVDLITNKRVLPEPRAKGLPTARTSVLFNPQLALAEPGELPKVQKLNFFVSGLEMSLERSNDYLDVEEAEREVTDARRRIDEERRRVSLYKVAVDRTTYQRFREIEGGRSEVMDTIIALAQMRDLSYQDLSIKHVLWIGAASLHHHLINRLRDFDHARGYTHQDRLYEFMDWDYSGISMVSIGGVRPIDFVDERVSTRPQFIDAFRFLVEAHLIFEGNNYDQALAETQSELFQRYPNKTKNMLAIATTAITYLTDILVEAFGVDKRDLQSKANAEIVRWAKKYIIGALEVGKAANQVLINPNSPEFLALSREIQGYIAQGRFAELRVLNVLGMKDVSQAKNLYRRARELAVTHLENTAFYTDLADAIKDFQVEMPKGAAILTSDDIPTLLDEEKIAAPINTVVEDIGRAVVQIHPSAYHQSFTLNPDNLNLGVLVKPKSVDVIFDKGKPRNFRVKLTYQSPEGETALLECEYQIQKGNQKFELNFLEAQSEIPEMYKAFLQATLFILQAVRVQVEEKRTNTTKAVSLPRESVASIKKKPYVKEDIVEIKTKVKIRPDQPVRFQDQEAQEEIVFEPEKSQMIMDEVSKKRIQKQLERVSYEDRVNIQEAIERFNSGGSIRFYPLKSNGPNGEALFALRAKATAHGGSRILATPIKGTSNFAILAAGYRKDIYRDWGIE</sequence>
<proteinExistence type="predicted"/>
<evidence type="ECO:0000313" key="2">
    <source>
        <dbReference type="Proteomes" id="UP000178859"/>
    </source>
</evidence>
<dbReference type="Proteomes" id="UP000178859">
    <property type="component" value="Unassembled WGS sequence"/>
</dbReference>
<gene>
    <name evidence="1" type="ORF">A3I48_04340</name>
</gene>